<dbReference type="NCBIfam" id="TIGR02776">
    <property type="entry name" value="NHEJ_ligase_prk"/>
    <property type="match status" value="1"/>
</dbReference>
<keyword evidence="12" id="KW-0067">ATP-binding</keyword>
<dbReference type="Gene3D" id="2.40.50.140">
    <property type="entry name" value="Nucleic acid-binding proteins"/>
    <property type="match status" value="1"/>
</dbReference>
<feature type="region of interest" description="Disordered" evidence="21">
    <location>
        <begin position="13"/>
        <end position="39"/>
    </location>
</feature>
<dbReference type="NCBIfam" id="TIGR02779">
    <property type="entry name" value="NHEJ_ligase_lig"/>
    <property type="match status" value="1"/>
</dbReference>
<evidence type="ECO:0000313" key="24">
    <source>
        <dbReference type="Proteomes" id="UP000033187"/>
    </source>
</evidence>
<feature type="region of interest" description="Disordered" evidence="21">
    <location>
        <begin position="515"/>
        <end position="541"/>
    </location>
</feature>
<accession>A0A0D6JHE2</accession>
<keyword evidence="11" id="KW-0269">Exonuclease</keyword>
<protein>
    <recommendedName>
        <fullName evidence="2">DNA ligase (ATP)</fullName>
        <ecNumber evidence="2">6.5.1.1</ecNumber>
    </recommendedName>
    <alternativeName>
        <fullName evidence="19">NHEJ DNA polymerase</fullName>
    </alternativeName>
</protein>
<keyword evidence="9" id="KW-0227">DNA damage</keyword>
<evidence type="ECO:0000256" key="1">
    <source>
        <dbReference type="ARBA" id="ARBA00001936"/>
    </source>
</evidence>
<evidence type="ECO:0000256" key="10">
    <source>
        <dbReference type="ARBA" id="ARBA00022801"/>
    </source>
</evidence>
<dbReference type="Gene3D" id="3.90.920.10">
    <property type="entry name" value="DNA primase, PRIM domain"/>
    <property type="match status" value="1"/>
</dbReference>
<gene>
    <name evidence="23" type="ORF">YBN1229_v1_2493</name>
</gene>
<keyword evidence="7" id="KW-0479">Metal-binding</keyword>
<dbReference type="RefSeq" id="WP_052743884.1">
    <property type="nucleotide sequence ID" value="NZ_LN829118.1"/>
</dbReference>
<evidence type="ECO:0000256" key="16">
    <source>
        <dbReference type="ARBA" id="ARBA00023204"/>
    </source>
</evidence>
<keyword evidence="6" id="KW-0540">Nuclease</keyword>
<dbReference type="Pfam" id="PF01068">
    <property type="entry name" value="DNA_ligase_A_M"/>
    <property type="match status" value="1"/>
</dbReference>
<evidence type="ECO:0000256" key="7">
    <source>
        <dbReference type="ARBA" id="ARBA00022723"/>
    </source>
</evidence>
<dbReference type="InterPro" id="IPR014145">
    <property type="entry name" value="LigD_pol_dom"/>
</dbReference>
<comment type="catalytic activity">
    <reaction evidence="20">
        <text>ATP + (deoxyribonucleotide)n-3'-hydroxyl + 5'-phospho-(deoxyribonucleotide)m = (deoxyribonucleotide)n+m + AMP + diphosphate.</text>
        <dbReference type="EC" id="6.5.1.1"/>
    </reaction>
</comment>
<evidence type="ECO:0000256" key="5">
    <source>
        <dbReference type="ARBA" id="ARBA00022695"/>
    </source>
</evidence>
<dbReference type="KEGG" id="fiy:BN1229_v1_2493"/>
<dbReference type="Pfam" id="PF13298">
    <property type="entry name" value="LigD_N"/>
    <property type="match status" value="1"/>
</dbReference>
<evidence type="ECO:0000259" key="22">
    <source>
        <dbReference type="PROSITE" id="PS50160"/>
    </source>
</evidence>
<sequence>MTSRTKTQALRLNTYAAKRDFKRTPEPPPTRGTARNKSQSHIFVVQHHIARRDHFDLRLEIDGTLKSWAVTRGPSALPGTRRLAVRTEDHPLDYASFEGVIPEKSYGAGTVMLWDHGTWSGASDKEMLHNLTQGHLKFTLHGARIRGRWALVRMGHEGQRENWLLVKDRDAYAEDDDSLAARYSTSVVSGRSMDEIAEGRASYRQASSSRKTTSLLKFIPPMLCTLADKVPEGRDWLYEMKYDGYRTELITGNGAARLFTRNGHDWTDRFPDIAEAAATIPPAILDGEVVVFDAHGLSDFGALAAALGSGPKAPMTFIAFDVLRTGKRDVRGQSLSKRKAHLDTLLATFGKPELIRIAPTLQGSGPKLLERIAKSGGEGIIAKRAGSTYRSGRSKSWLKIKAIAREDAVVIGFTPSSAGRPFASLAVAQSDGDRLRYWGRVGTGFSARTDNELGAKLSRLVRPSPPEGLEGLDLVPKKVRWVAPELRIAVQHRGKTVNGLLRAARYVGLREDLSSGKSHRSSLRGSPVPSPSRQTVSRDTKVPLTHGSRVIFPKVGLTKRDLADYYAEAADLILPHLENRPISVVRAPDGIDGETFFQRHPMKAMKAGIIRVPDPAKSHPDYMALDGSPGLATVVQFGGIELHGWGARLPDLNAPDRMVFDLDPDGEVSFATVRDSAFLVKEVLSSAGLKSFAMATGGKGVHVVVPLNRTQTWDDISGFASGLARRLAKLEPGSFVATASKSRRKGRIFIDWLRNKAMATAIVPYSVRARDVASIACPVSWSALKDLESAKPYTVETIRLSSRQPWAGYFNVDQAIAPRALEMMTS</sequence>
<evidence type="ECO:0000256" key="12">
    <source>
        <dbReference type="ARBA" id="ARBA00022840"/>
    </source>
</evidence>
<dbReference type="Gene3D" id="3.30.470.30">
    <property type="entry name" value="DNA ligase/mRNA capping enzyme"/>
    <property type="match status" value="1"/>
</dbReference>
<dbReference type="InterPro" id="IPR012309">
    <property type="entry name" value="DNA_ligase_ATP-dep_C"/>
</dbReference>
<organism evidence="23 24">
    <name type="scientific">Candidatus Filomicrobium marinum</name>
    <dbReference type="NCBI Taxonomy" id="1608628"/>
    <lineage>
        <taxon>Bacteria</taxon>
        <taxon>Pseudomonadati</taxon>
        <taxon>Pseudomonadota</taxon>
        <taxon>Alphaproteobacteria</taxon>
        <taxon>Hyphomicrobiales</taxon>
        <taxon>Hyphomicrobiaceae</taxon>
        <taxon>Filomicrobium</taxon>
    </lineage>
</organism>
<dbReference type="GO" id="GO:0003910">
    <property type="term" value="F:DNA ligase (ATP) activity"/>
    <property type="evidence" value="ECO:0007669"/>
    <property type="project" value="UniProtKB-EC"/>
</dbReference>
<keyword evidence="24" id="KW-1185">Reference proteome</keyword>
<dbReference type="InterPro" id="IPR014146">
    <property type="entry name" value="LigD_ligase_dom"/>
</dbReference>
<name>A0A0D6JHE2_9HYPH</name>
<keyword evidence="3 23" id="KW-0436">Ligase</keyword>
<dbReference type="InterPro" id="IPR012340">
    <property type="entry name" value="NA-bd_OB-fold"/>
</dbReference>
<evidence type="ECO:0000256" key="3">
    <source>
        <dbReference type="ARBA" id="ARBA00022598"/>
    </source>
</evidence>
<reference evidence="24" key="1">
    <citation type="submission" date="2015-02" db="EMBL/GenBank/DDBJ databases">
        <authorList>
            <person name="Chooi Y.-H."/>
        </authorList>
    </citation>
    <scope>NUCLEOTIDE SEQUENCE [LARGE SCALE GENOMIC DNA]</scope>
    <source>
        <strain evidence="24">strain Y</strain>
    </source>
</reference>
<evidence type="ECO:0000313" key="23">
    <source>
        <dbReference type="EMBL" id="CPR20183.1"/>
    </source>
</evidence>
<keyword evidence="15" id="KW-0233">DNA recombination</keyword>
<evidence type="ECO:0000256" key="14">
    <source>
        <dbReference type="ARBA" id="ARBA00023125"/>
    </source>
</evidence>
<dbReference type="PANTHER" id="PTHR42705">
    <property type="entry name" value="BIFUNCTIONAL NON-HOMOLOGOUS END JOINING PROTEIN LIGD"/>
    <property type="match status" value="1"/>
</dbReference>
<evidence type="ECO:0000256" key="2">
    <source>
        <dbReference type="ARBA" id="ARBA00012727"/>
    </source>
</evidence>
<evidence type="ECO:0000256" key="19">
    <source>
        <dbReference type="ARBA" id="ARBA00029943"/>
    </source>
</evidence>
<evidence type="ECO:0000256" key="17">
    <source>
        <dbReference type="ARBA" id="ARBA00023211"/>
    </source>
</evidence>
<evidence type="ECO:0000256" key="8">
    <source>
        <dbReference type="ARBA" id="ARBA00022741"/>
    </source>
</evidence>
<evidence type="ECO:0000256" key="15">
    <source>
        <dbReference type="ARBA" id="ARBA00023172"/>
    </source>
</evidence>
<evidence type="ECO:0000256" key="13">
    <source>
        <dbReference type="ARBA" id="ARBA00022932"/>
    </source>
</evidence>
<dbReference type="SUPFAM" id="SSF56091">
    <property type="entry name" value="DNA ligase/mRNA capping enzyme, catalytic domain"/>
    <property type="match status" value="1"/>
</dbReference>
<keyword evidence="5" id="KW-0548">Nucleotidyltransferase</keyword>
<dbReference type="InterPro" id="IPR014144">
    <property type="entry name" value="LigD_PE_domain"/>
</dbReference>
<dbReference type="Proteomes" id="UP000033187">
    <property type="component" value="Chromosome 1"/>
</dbReference>
<evidence type="ECO:0000256" key="9">
    <source>
        <dbReference type="ARBA" id="ARBA00022763"/>
    </source>
</evidence>
<dbReference type="KEGG" id="fil:BN1229_v1_3430"/>
<dbReference type="NCBIfam" id="TIGR02777">
    <property type="entry name" value="LigD_PE_dom"/>
    <property type="match status" value="1"/>
</dbReference>
<keyword evidence="13" id="KW-0239">DNA-directed DNA polymerase</keyword>
<dbReference type="Pfam" id="PF04679">
    <property type="entry name" value="DNA_ligase_A_C"/>
    <property type="match status" value="1"/>
</dbReference>
<dbReference type="InterPro" id="IPR052171">
    <property type="entry name" value="NHEJ_LigD"/>
</dbReference>
<evidence type="ECO:0000256" key="4">
    <source>
        <dbReference type="ARBA" id="ARBA00022679"/>
    </source>
</evidence>
<dbReference type="GO" id="GO:0006310">
    <property type="term" value="P:DNA recombination"/>
    <property type="evidence" value="ECO:0007669"/>
    <property type="project" value="UniProtKB-KW"/>
</dbReference>
<dbReference type="AlphaFoldDB" id="A0A0D6JHE2"/>
<keyword evidence="16" id="KW-0234">DNA repair</keyword>
<dbReference type="GO" id="GO:0003887">
    <property type="term" value="F:DNA-directed DNA polymerase activity"/>
    <property type="evidence" value="ECO:0007669"/>
    <property type="project" value="UniProtKB-KW"/>
</dbReference>
<evidence type="ECO:0000256" key="11">
    <source>
        <dbReference type="ARBA" id="ARBA00022839"/>
    </source>
</evidence>
<dbReference type="PROSITE" id="PS50160">
    <property type="entry name" value="DNA_LIGASE_A3"/>
    <property type="match status" value="1"/>
</dbReference>
<evidence type="ECO:0000256" key="18">
    <source>
        <dbReference type="ARBA" id="ARBA00023268"/>
    </source>
</evidence>
<keyword evidence="18" id="KW-0511">Multifunctional enzyme</keyword>
<dbReference type="CDD" id="cd07971">
    <property type="entry name" value="OBF_DNA_ligase_LigD"/>
    <property type="match status" value="1"/>
</dbReference>
<dbReference type="EC" id="6.5.1.1" evidence="2"/>
<keyword evidence="10" id="KW-0378">Hydrolase</keyword>
<dbReference type="NCBIfam" id="TIGR02778">
    <property type="entry name" value="ligD_pol"/>
    <property type="match status" value="1"/>
</dbReference>
<dbReference type="InterPro" id="IPR014143">
    <property type="entry name" value="NHEJ_ligase_prk"/>
</dbReference>
<dbReference type="Pfam" id="PF21686">
    <property type="entry name" value="LigD_Prim-Pol"/>
    <property type="match status" value="1"/>
</dbReference>
<keyword evidence="8" id="KW-0547">Nucleotide-binding</keyword>
<feature type="domain" description="ATP-dependent DNA ligase family profile" evidence="22">
    <location>
        <begin position="308"/>
        <end position="401"/>
    </location>
</feature>
<dbReference type="Gene3D" id="3.30.1490.70">
    <property type="match status" value="1"/>
</dbReference>
<dbReference type="GO" id="GO:0046872">
    <property type="term" value="F:metal ion binding"/>
    <property type="evidence" value="ECO:0007669"/>
    <property type="project" value="UniProtKB-KW"/>
</dbReference>
<dbReference type="CDD" id="cd07906">
    <property type="entry name" value="Adenylation_DNA_ligase_LigD_LigC"/>
    <property type="match status" value="1"/>
</dbReference>
<evidence type="ECO:0000256" key="21">
    <source>
        <dbReference type="SAM" id="MobiDB-lite"/>
    </source>
</evidence>
<dbReference type="GO" id="GO:0003677">
    <property type="term" value="F:DNA binding"/>
    <property type="evidence" value="ECO:0007669"/>
    <property type="project" value="UniProtKB-KW"/>
</dbReference>
<dbReference type="GO" id="GO:0006281">
    <property type="term" value="P:DNA repair"/>
    <property type="evidence" value="ECO:0007669"/>
    <property type="project" value="UniProtKB-KW"/>
</dbReference>
<proteinExistence type="predicted"/>
<dbReference type="SUPFAM" id="SSF50249">
    <property type="entry name" value="Nucleic acid-binding proteins"/>
    <property type="match status" value="1"/>
</dbReference>
<evidence type="ECO:0000256" key="6">
    <source>
        <dbReference type="ARBA" id="ARBA00022722"/>
    </source>
</evidence>
<dbReference type="OrthoDB" id="9802472at2"/>
<keyword evidence="4" id="KW-0808">Transferase</keyword>
<dbReference type="PANTHER" id="PTHR42705:SF2">
    <property type="entry name" value="BIFUNCTIONAL NON-HOMOLOGOUS END JOINING PROTEIN LIGD"/>
    <property type="match status" value="1"/>
</dbReference>
<keyword evidence="17" id="KW-0464">Manganese</keyword>
<comment type="cofactor">
    <cofactor evidence="1">
        <name>Mn(2+)</name>
        <dbReference type="ChEBI" id="CHEBI:29035"/>
    </cofactor>
</comment>
<dbReference type="EMBL" id="LN829119">
    <property type="protein sequence ID" value="CPR20183.1"/>
    <property type="molecule type" value="Genomic_DNA"/>
</dbReference>
<evidence type="ECO:0000256" key="20">
    <source>
        <dbReference type="ARBA" id="ARBA00034003"/>
    </source>
</evidence>
<dbReference type="GO" id="GO:0004527">
    <property type="term" value="F:exonuclease activity"/>
    <property type="evidence" value="ECO:0007669"/>
    <property type="project" value="UniProtKB-KW"/>
</dbReference>
<dbReference type="InterPro" id="IPR012310">
    <property type="entry name" value="DNA_ligase_ATP-dep_cent"/>
</dbReference>
<keyword evidence="14" id="KW-0238">DNA-binding</keyword>
<dbReference type="GO" id="GO:0005524">
    <property type="term" value="F:ATP binding"/>
    <property type="evidence" value="ECO:0007669"/>
    <property type="project" value="UniProtKB-KW"/>
</dbReference>